<keyword evidence="3" id="KW-1185">Reference proteome</keyword>
<organism evidence="2 3">
    <name type="scientific">Microbacterium immunditiarum</name>
    <dbReference type="NCBI Taxonomy" id="337480"/>
    <lineage>
        <taxon>Bacteria</taxon>
        <taxon>Bacillati</taxon>
        <taxon>Actinomycetota</taxon>
        <taxon>Actinomycetes</taxon>
        <taxon>Micrococcales</taxon>
        <taxon>Microbacteriaceae</taxon>
        <taxon>Microbacterium</taxon>
    </lineage>
</organism>
<dbReference type="GO" id="GO:0003700">
    <property type="term" value="F:DNA-binding transcription factor activity"/>
    <property type="evidence" value="ECO:0007669"/>
    <property type="project" value="InterPro"/>
</dbReference>
<evidence type="ECO:0000313" key="3">
    <source>
        <dbReference type="Proteomes" id="UP000576969"/>
    </source>
</evidence>
<dbReference type="SUPFAM" id="SSF46785">
    <property type="entry name" value="Winged helix' DNA-binding domain"/>
    <property type="match status" value="2"/>
</dbReference>
<dbReference type="EMBL" id="JACCBV010000001">
    <property type="protein sequence ID" value="NYE18284.1"/>
    <property type="molecule type" value="Genomic_DNA"/>
</dbReference>
<dbReference type="InterPro" id="IPR036388">
    <property type="entry name" value="WH-like_DNA-bd_sf"/>
</dbReference>
<sequence>MSLTDEEHDQAQAPVPVLPLRTTPGHLIRRSQQVHTALWTQEFDGEITGPQYALLSALTTTSIDQRSAGQIASLDKSTAADVVARLERNGWLARERDTVDRRRYILSLTAPARTALRHITPRVAEVQRRLLEPLTPADAEWFAGALARIAYGGEPPATPDGADAAFALPLTSAPGHLIRRSEQLHGVYWANRVGSSVTPPQYALLSAVAWNDDIDQSTAGELASLDKSSTTDIIARLTRRGLVTSRPDPTDRRRKFVVLTPEAREVLERVTADVEAVQRDVLAPLDAEDAERFVALLQVIAYR</sequence>
<feature type="domain" description="HTH marR-type" evidence="1">
    <location>
        <begin position="21"/>
        <end position="151"/>
    </location>
</feature>
<dbReference type="SMART" id="SM00347">
    <property type="entry name" value="HTH_MARR"/>
    <property type="match status" value="2"/>
</dbReference>
<dbReference type="GO" id="GO:0006950">
    <property type="term" value="P:response to stress"/>
    <property type="evidence" value="ECO:0007669"/>
    <property type="project" value="TreeGrafter"/>
</dbReference>
<proteinExistence type="predicted"/>
<dbReference type="RefSeq" id="WP_179486841.1">
    <property type="nucleotide sequence ID" value="NZ_JACCBV010000001.1"/>
</dbReference>
<comment type="caution">
    <text evidence="2">The sequence shown here is derived from an EMBL/GenBank/DDBJ whole genome shotgun (WGS) entry which is preliminary data.</text>
</comment>
<dbReference type="InterPro" id="IPR000835">
    <property type="entry name" value="HTH_MarR-typ"/>
</dbReference>
<dbReference type="PANTHER" id="PTHR33164:SF95">
    <property type="entry name" value="TRANSCRIPTIONAL REGULATOR"/>
    <property type="match status" value="1"/>
</dbReference>
<dbReference type="PROSITE" id="PS50995">
    <property type="entry name" value="HTH_MARR_2"/>
    <property type="match status" value="2"/>
</dbReference>
<evidence type="ECO:0000259" key="1">
    <source>
        <dbReference type="PROSITE" id="PS50995"/>
    </source>
</evidence>
<gene>
    <name evidence="2" type="ORF">BJ991_000312</name>
</gene>
<dbReference type="Pfam" id="PF01047">
    <property type="entry name" value="MarR"/>
    <property type="match status" value="1"/>
</dbReference>
<dbReference type="Pfam" id="PF12802">
    <property type="entry name" value="MarR_2"/>
    <property type="match status" value="1"/>
</dbReference>
<evidence type="ECO:0000313" key="2">
    <source>
        <dbReference type="EMBL" id="NYE18284.1"/>
    </source>
</evidence>
<dbReference type="PANTHER" id="PTHR33164">
    <property type="entry name" value="TRANSCRIPTIONAL REGULATOR, MARR FAMILY"/>
    <property type="match status" value="1"/>
</dbReference>
<dbReference type="GO" id="GO:0003677">
    <property type="term" value="F:DNA binding"/>
    <property type="evidence" value="ECO:0007669"/>
    <property type="project" value="UniProtKB-KW"/>
</dbReference>
<accession>A0A7Y9GKU5</accession>
<dbReference type="AlphaFoldDB" id="A0A7Y9GKU5"/>
<dbReference type="Proteomes" id="UP000576969">
    <property type="component" value="Unassembled WGS sequence"/>
</dbReference>
<dbReference type="InterPro" id="IPR036390">
    <property type="entry name" value="WH_DNA-bd_sf"/>
</dbReference>
<protein>
    <submittedName>
        <fullName evidence="2">DNA-binding MarR family transcriptional regulator</fullName>
    </submittedName>
</protein>
<reference evidence="2 3" key="1">
    <citation type="submission" date="2020-07" db="EMBL/GenBank/DDBJ databases">
        <title>Sequencing the genomes of 1000 actinobacteria strains.</title>
        <authorList>
            <person name="Klenk H.-P."/>
        </authorList>
    </citation>
    <scope>NUCLEOTIDE SEQUENCE [LARGE SCALE GENOMIC DNA]</scope>
    <source>
        <strain evidence="2 3">DSM 24662</strain>
    </source>
</reference>
<name>A0A7Y9GKU5_9MICO</name>
<dbReference type="InterPro" id="IPR039422">
    <property type="entry name" value="MarR/SlyA-like"/>
</dbReference>
<feature type="domain" description="HTH marR-type" evidence="1">
    <location>
        <begin position="170"/>
        <end position="302"/>
    </location>
</feature>
<keyword evidence="2" id="KW-0238">DNA-binding</keyword>
<dbReference type="Gene3D" id="1.10.10.10">
    <property type="entry name" value="Winged helix-like DNA-binding domain superfamily/Winged helix DNA-binding domain"/>
    <property type="match status" value="2"/>
</dbReference>